<sequence>MGTHGLGVINENGERFIEFCQNHDLTIGGTLFIHGDHHKYTWNSPDGVTKNQIDHLAISSTWRSSLLDVRNRRGADIDSDHHLVVVEVRLKIAVAHKAGGPGKIGKRFDVSKLNDSDTRKSFRLELRNRFSALEAATDSLDEEWNRIKVAYTETSSVVLGHKSAKSREDWMSQRTWGLIEDRRKLHLSLLETQDSIVRADLNMQYRQKRREIYRSTRKDRRQWANGIADRAQRAANSGNLKELYNATKTLAGNSRFKKKPLKSKDGQLIVTAEEQLIRWRQHFEEIFRSSATQTPDTLQIQPTPTRMLDIDTEPPSTSEVAKAVRSLKTGKAPGLDLITAEMLQADLSSAVDVLTPLIEKIWTAEELPDEWNKGLLITVPKKGDLSQCNNWRGITLLSIPSKVFCKIILDRLSKALDPLLRKEQAGFRSGRSCTDQINTLRIILEQASEWQREVYLTFVDFEKAFDTLKWSSIWSRLLSIGVPPKIVRLLEAIYRKYSCKASRHRMGIV</sequence>
<proteinExistence type="predicted"/>
<dbReference type="SUPFAM" id="SSF56219">
    <property type="entry name" value="DNase I-like"/>
    <property type="match status" value="1"/>
</dbReference>
<organism evidence="2 3">
    <name type="scientific">Mythimna separata</name>
    <name type="common">Oriental armyworm</name>
    <name type="synonym">Pseudaletia separata</name>
    <dbReference type="NCBI Taxonomy" id="271217"/>
    <lineage>
        <taxon>Eukaryota</taxon>
        <taxon>Metazoa</taxon>
        <taxon>Ecdysozoa</taxon>
        <taxon>Arthropoda</taxon>
        <taxon>Hexapoda</taxon>
        <taxon>Insecta</taxon>
        <taxon>Pterygota</taxon>
        <taxon>Neoptera</taxon>
        <taxon>Endopterygota</taxon>
        <taxon>Lepidoptera</taxon>
        <taxon>Glossata</taxon>
        <taxon>Ditrysia</taxon>
        <taxon>Noctuoidea</taxon>
        <taxon>Noctuidae</taxon>
        <taxon>Noctuinae</taxon>
        <taxon>Hadenini</taxon>
        <taxon>Mythimna</taxon>
    </lineage>
</organism>
<dbReference type="InterPro" id="IPR043502">
    <property type="entry name" value="DNA/RNA_pol_sf"/>
</dbReference>
<feature type="domain" description="Reverse transcriptase" evidence="1">
    <location>
        <begin position="379"/>
        <end position="496"/>
    </location>
</feature>
<dbReference type="InterPro" id="IPR036691">
    <property type="entry name" value="Endo/exonu/phosph_ase_sf"/>
</dbReference>
<evidence type="ECO:0000259" key="1">
    <source>
        <dbReference type="Pfam" id="PF00078"/>
    </source>
</evidence>
<gene>
    <name evidence="2" type="ORF">PYW07_004025</name>
</gene>
<evidence type="ECO:0000313" key="3">
    <source>
        <dbReference type="Proteomes" id="UP001231518"/>
    </source>
</evidence>
<evidence type="ECO:0000313" key="2">
    <source>
        <dbReference type="EMBL" id="KAJ8722845.1"/>
    </source>
</evidence>
<keyword evidence="3" id="KW-1185">Reference proteome</keyword>
<dbReference type="EMBL" id="JARGEI010000012">
    <property type="protein sequence ID" value="KAJ8722845.1"/>
    <property type="molecule type" value="Genomic_DNA"/>
</dbReference>
<dbReference type="PANTHER" id="PTHR19446">
    <property type="entry name" value="REVERSE TRANSCRIPTASES"/>
    <property type="match status" value="1"/>
</dbReference>
<dbReference type="GO" id="GO:0071897">
    <property type="term" value="P:DNA biosynthetic process"/>
    <property type="evidence" value="ECO:0007669"/>
    <property type="project" value="UniProtKB-ARBA"/>
</dbReference>
<accession>A0AAD7YQP8</accession>
<dbReference type="SUPFAM" id="SSF56672">
    <property type="entry name" value="DNA/RNA polymerases"/>
    <property type="match status" value="1"/>
</dbReference>
<dbReference type="Proteomes" id="UP001231518">
    <property type="component" value="Chromosome 15"/>
</dbReference>
<dbReference type="Pfam" id="PF00078">
    <property type="entry name" value="RVT_1"/>
    <property type="match status" value="1"/>
</dbReference>
<dbReference type="CDD" id="cd01650">
    <property type="entry name" value="RT_nLTR_like"/>
    <property type="match status" value="1"/>
</dbReference>
<dbReference type="Gene3D" id="3.60.10.10">
    <property type="entry name" value="Endonuclease/exonuclease/phosphatase"/>
    <property type="match status" value="1"/>
</dbReference>
<dbReference type="InterPro" id="IPR000477">
    <property type="entry name" value="RT_dom"/>
</dbReference>
<name>A0AAD7YQP8_MYTSE</name>
<reference evidence="2" key="1">
    <citation type="submission" date="2023-03" db="EMBL/GenBank/DDBJ databases">
        <title>Chromosome-level genomes of two armyworms, Mythimna separata and Mythimna loreyi, provide insights into the biosynthesis and reception of sex pheromones.</title>
        <authorList>
            <person name="Zhao H."/>
        </authorList>
    </citation>
    <scope>NUCLEOTIDE SEQUENCE</scope>
    <source>
        <strain evidence="2">BeijingLab</strain>
        <tissue evidence="2">Pupa</tissue>
    </source>
</reference>
<dbReference type="AlphaFoldDB" id="A0AAD7YQP8"/>
<protein>
    <recommendedName>
        <fullName evidence="1">Reverse transcriptase domain-containing protein</fullName>
    </recommendedName>
</protein>
<comment type="caution">
    <text evidence="2">The sequence shown here is derived from an EMBL/GenBank/DDBJ whole genome shotgun (WGS) entry which is preliminary data.</text>
</comment>